<dbReference type="InterPro" id="IPR036758">
    <property type="entry name" value="At5g01610-like"/>
</dbReference>
<comment type="caution">
    <text evidence="2">The sequence shown here is derived from an EMBL/GenBank/DDBJ whole genome shotgun (WGS) entry which is preliminary data.</text>
</comment>
<dbReference type="OrthoDB" id="622488at2759"/>
<keyword evidence="1" id="KW-0732">Signal</keyword>
<evidence type="ECO:0000256" key="1">
    <source>
        <dbReference type="SAM" id="SignalP"/>
    </source>
</evidence>
<reference evidence="2 3" key="1">
    <citation type="journal article" date="2017" name="Nat. Commun.">
        <title>Genome assembly with in vitro proximity ligation data and whole-genome triplication in lettuce.</title>
        <authorList>
            <person name="Reyes-Chin-Wo S."/>
            <person name="Wang Z."/>
            <person name="Yang X."/>
            <person name="Kozik A."/>
            <person name="Arikit S."/>
            <person name="Song C."/>
            <person name="Xia L."/>
            <person name="Froenicke L."/>
            <person name="Lavelle D.O."/>
            <person name="Truco M.J."/>
            <person name="Xia R."/>
            <person name="Zhu S."/>
            <person name="Xu C."/>
            <person name="Xu H."/>
            <person name="Xu X."/>
            <person name="Cox K."/>
            <person name="Korf I."/>
            <person name="Meyers B.C."/>
            <person name="Michelmore R.W."/>
        </authorList>
    </citation>
    <scope>NUCLEOTIDE SEQUENCE [LARGE SCALE GENOMIC DNA]</scope>
    <source>
        <strain evidence="3">cv. Salinas</strain>
        <tissue evidence="2">Seedlings</tissue>
    </source>
</reference>
<dbReference type="AlphaFoldDB" id="A0A9R1WIZ6"/>
<dbReference type="SUPFAM" id="SSF141562">
    <property type="entry name" value="At5g01610-like"/>
    <property type="match status" value="1"/>
</dbReference>
<proteinExistence type="predicted"/>
<name>A0A9R1WIZ6_LACSA</name>
<dbReference type="EMBL" id="NBSK02000001">
    <property type="protein sequence ID" value="KAJ0224863.1"/>
    <property type="molecule type" value="Genomic_DNA"/>
</dbReference>
<evidence type="ECO:0008006" key="4">
    <source>
        <dbReference type="Google" id="ProtNLM"/>
    </source>
</evidence>
<sequence>MASINRSLLIALISIHLTTTAIATEIHDLLPEYGLPKGILPNAVDSYNISPTDGAFTVQLKRPCYVKFEDQTVYYSKNIKGKLSYGSVSDVSGIQAKELFLWLSVTGMDMDSGSDMLEFHVGALSKKLPADMFQDVPDCKSKAYAEDDESYSQSI</sequence>
<keyword evidence="3" id="KW-1185">Reference proteome</keyword>
<dbReference type="Proteomes" id="UP000235145">
    <property type="component" value="Unassembled WGS sequence"/>
</dbReference>
<dbReference type="Pfam" id="PF04398">
    <property type="entry name" value="DUF538"/>
    <property type="match status" value="1"/>
</dbReference>
<dbReference type="InterPro" id="IPR007493">
    <property type="entry name" value="DUF538"/>
</dbReference>
<organism evidence="2 3">
    <name type="scientific">Lactuca sativa</name>
    <name type="common">Garden lettuce</name>
    <dbReference type="NCBI Taxonomy" id="4236"/>
    <lineage>
        <taxon>Eukaryota</taxon>
        <taxon>Viridiplantae</taxon>
        <taxon>Streptophyta</taxon>
        <taxon>Embryophyta</taxon>
        <taxon>Tracheophyta</taxon>
        <taxon>Spermatophyta</taxon>
        <taxon>Magnoliopsida</taxon>
        <taxon>eudicotyledons</taxon>
        <taxon>Gunneridae</taxon>
        <taxon>Pentapetalae</taxon>
        <taxon>asterids</taxon>
        <taxon>campanulids</taxon>
        <taxon>Asterales</taxon>
        <taxon>Asteraceae</taxon>
        <taxon>Cichorioideae</taxon>
        <taxon>Cichorieae</taxon>
        <taxon>Lactucinae</taxon>
        <taxon>Lactuca</taxon>
    </lineage>
</organism>
<gene>
    <name evidence="2" type="ORF">LSAT_V11C100027150</name>
</gene>
<evidence type="ECO:0000313" key="2">
    <source>
        <dbReference type="EMBL" id="KAJ0224863.1"/>
    </source>
</evidence>
<dbReference type="PANTHER" id="PTHR31676">
    <property type="entry name" value="T31J12.3 PROTEIN-RELATED"/>
    <property type="match status" value="1"/>
</dbReference>
<accession>A0A9R1WIZ6</accession>
<evidence type="ECO:0000313" key="3">
    <source>
        <dbReference type="Proteomes" id="UP000235145"/>
    </source>
</evidence>
<dbReference type="PANTHER" id="PTHR31676:SF96">
    <property type="entry name" value="EXPRESSED PROTEIN"/>
    <property type="match status" value="1"/>
</dbReference>
<dbReference type="Gene3D" id="2.30.240.10">
    <property type="entry name" value="At5g01610-like"/>
    <property type="match status" value="1"/>
</dbReference>
<feature type="signal peptide" evidence="1">
    <location>
        <begin position="1"/>
        <end position="23"/>
    </location>
</feature>
<protein>
    <recommendedName>
        <fullName evidence="4">DUF538 domain-containing protein</fullName>
    </recommendedName>
</protein>
<feature type="chain" id="PRO_5040514782" description="DUF538 domain-containing protein" evidence="1">
    <location>
        <begin position="24"/>
        <end position="155"/>
    </location>
</feature>